<dbReference type="Gene3D" id="3.90.1200.10">
    <property type="match status" value="1"/>
</dbReference>
<dbReference type="InterPro" id="IPR015897">
    <property type="entry name" value="CHK_kinase-like"/>
</dbReference>
<feature type="domain" description="CHK kinase-like" evidence="1">
    <location>
        <begin position="149"/>
        <end position="327"/>
    </location>
</feature>
<dbReference type="Proteomes" id="UP001064782">
    <property type="component" value="Unassembled WGS sequence"/>
</dbReference>
<dbReference type="SUPFAM" id="SSF56112">
    <property type="entry name" value="Protein kinase-like (PK-like)"/>
    <property type="match status" value="1"/>
</dbReference>
<dbReference type="GeneID" id="83627267"/>
<protein>
    <submittedName>
        <fullName evidence="3">Aminoglycoside phosphotransferase</fullName>
    </submittedName>
</protein>
<keyword evidence="4" id="KW-1185">Reference proteome</keyword>
<organism evidence="3 4">
    <name type="scientific">Mycobacterium kiyosense</name>
    <dbReference type="NCBI Taxonomy" id="2871094"/>
    <lineage>
        <taxon>Bacteria</taxon>
        <taxon>Bacillati</taxon>
        <taxon>Actinomycetota</taxon>
        <taxon>Actinomycetes</taxon>
        <taxon>Mycobacteriales</taxon>
        <taxon>Mycobacteriaceae</taxon>
        <taxon>Mycobacterium</taxon>
    </lineage>
</organism>
<dbReference type="SMART" id="SM00587">
    <property type="entry name" value="CHK"/>
    <property type="match status" value="1"/>
</dbReference>
<proteinExistence type="predicted"/>
<evidence type="ECO:0000313" key="3">
    <source>
        <dbReference type="EMBL" id="GLD28738.1"/>
    </source>
</evidence>
<evidence type="ECO:0000259" key="1">
    <source>
        <dbReference type="SMART" id="SM00587"/>
    </source>
</evidence>
<dbReference type="EMBL" id="BRZI01000002">
    <property type="protein sequence ID" value="GLD28738.1"/>
    <property type="molecule type" value="Genomic_DNA"/>
</dbReference>
<comment type="caution">
    <text evidence="3">The sequence shown here is derived from an EMBL/GenBank/DDBJ whole genome shotgun (WGS) entry which is preliminary data.</text>
</comment>
<evidence type="ECO:0000313" key="2">
    <source>
        <dbReference type="EMBL" id="GLB80934.1"/>
    </source>
</evidence>
<accession>A0A9P3Q0R9</accession>
<dbReference type="EMBL" id="BRXE01000001">
    <property type="protein sequence ID" value="GLB80934.1"/>
    <property type="molecule type" value="Genomic_DNA"/>
</dbReference>
<sequence length="390" mass="42897">MNPKLKLAGRAVVVGAISVSERFRAPTVIHRDQVPISGAHVTAEWLTSVLCRDTPGAEVVAVDFPGGSSGTSERVAIRVTYNDAGMAAGLPCHVFTKATKSFQQRLMLGGAGVLHGETRFYTGLRDKSTLEAPRGYWGKVDPVSWRSIAVMEDIAVTKGAKFWEPTTAFSREQITDLVGQLARLHAPLWGDPGIVDLNTPADYIANTSKFLDIRKRCEVGMRRARQVIPPALLGQHDRLFDATVRSMDIAAHQMPRTLLHGDCHAGQTYVTDTGKMGIGDWQVIQQGGWAFDFAYLVNSGCEPDDRRKWQDSLVREYITTLRNLGGPVIGFDDAMLAYRQQSFWPYAAWAFTIGRAPYQPKMQPVDFCLAIVRRTAAAIDDLDSFAAVGV</sequence>
<dbReference type="AlphaFoldDB" id="A0A9P3Q0R9"/>
<dbReference type="InterPro" id="IPR011009">
    <property type="entry name" value="Kinase-like_dom_sf"/>
</dbReference>
<evidence type="ECO:0000313" key="4">
    <source>
        <dbReference type="Proteomes" id="UP001064782"/>
    </source>
</evidence>
<dbReference type="InterPro" id="IPR002575">
    <property type="entry name" value="Aminoglycoside_PTrfase"/>
</dbReference>
<gene>
    <name evidence="3" type="ORF">Mkiyose1413_06210</name>
    <name evidence="2" type="ORF">SRL2020028_01900</name>
</gene>
<dbReference type="Pfam" id="PF01636">
    <property type="entry name" value="APH"/>
    <property type="match status" value="1"/>
</dbReference>
<dbReference type="Proteomes" id="UP001165663">
    <property type="component" value="Unassembled WGS sequence"/>
</dbReference>
<name>A0A9P3Q0R9_9MYCO</name>
<reference evidence="3" key="1">
    <citation type="submission" date="2022-08" db="EMBL/GenBank/DDBJ databases">
        <title>Mycobacterium kiyosense sp. nov., scotochromogenic slow-glowing species isolated from respiratory specimens.</title>
        <authorList>
            <person name="Fukano H."/>
            <person name="Kazumi Y."/>
            <person name="Sakagami N."/>
            <person name="Ato M."/>
            <person name="Mitarai S."/>
            <person name="Hoshino Y."/>
        </authorList>
    </citation>
    <scope>NUCLEOTIDE SEQUENCE</scope>
    <source>
        <strain evidence="3">1413</strain>
        <strain evidence="2">SRL2020-028</strain>
    </source>
</reference>
<dbReference type="RefSeq" id="WP_236977204.1">
    <property type="nucleotide sequence ID" value="NZ_BRXE01000001.1"/>
</dbReference>